<dbReference type="EMBL" id="JADPKZ010000036">
    <property type="protein sequence ID" value="MBF8377362.1"/>
    <property type="molecule type" value="Genomic_DNA"/>
</dbReference>
<gene>
    <name evidence="3" type="ORF">IW967_05680</name>
</gene>
<organism evidence="3 4">
    <name type="scientific">Alicyclobacillus mali</name>
    <name type="common">ex Roth et al. 2021</name>
    <dbReference type="NCBI Taxonomy" id="1123961"/>
    <lineage>
        <taxon>Bacteria</taxon>
        <taxon>Bacillati</taxon>
        <taxon>Bacillota</taxon>
        <taxon>Bacilli</taxon>
        <taxon>Bacillales</taxon>
        <taxon>Alicyclobacillaceae</taxon>
        <taxon>Alicyclobacillus</taxon>
    </lineage>
</organism>
<feature type="signal peptide" evidence="2">
    <location>
        <begin position="1"/>
        <end position="21"/>
    </location>
</feature>
<dbReference type="PROSITE" id="PS51257">
    <property type="entry name" value="PROKAR_LIPOPROTEIN"/>
    <property type="match status" value="1"/>
</dbReference>
<accession>A0ABS0F253</accession>
<evidence type="ECO:0000256" key="1">
    <source>
        <dbReference type="SAM" id="MobiDB-lite"/>
    </source>
</evidence>
<keyword evidence="4" id="KW-1185">Reference proteome</keyword>
<evidence type="ECO:0000256" key="2">
    <source>
        <dbReference type="SAM" id="SignalP"/>
    </source>
</evidence>
<reference evidence="3 4" key="1">
    <citation type="submission" date="2020-11" db="EMBL/GenBank/DDBJ databases">
        <title>Genomic insight of Alicyclobacillus mali FL 18 reveals a new arsenic-resistant strain, with potential in environmental biotechnology.</title>
        <authorList>
            <person name="Fiorentino G."/>
            <person name="Gallo G."/>
            <person name="Aulitto M."/>
        </authorList>
    </citation>
    <scope>NUCLEOTIDE SEQUENCE [LARGE SCALE GENOMIC DNA]</scope>
    <source>
        <strain evidence="3 4">FL 18</strain>
    </source>
</reference>
<name>A0ABS0F253_9BACL</name>
<evidence type="ECO:0000313" key="4">
    <source>
        <dbReference type="Proteomes" id="UP000642910"/>
    </source>
</evidence>
<comment type="caution">
    <text evidence="3">The sequence shown here is derived from an EMBL/GenBank/DDBJ whole genome shotgun (WGS) entry which is preliminary data.</text>
</comment>
<protein>
    <submittedName>
        <fullName evidence="3">Uncharacterized protein</fullName>
    </submittedName>
</protein>
<feature type="chain" id="PRO_5045127486" evidence="2">
    <location>
        <begin position="22"/>
        <end position="498"/>
    </location>
</feature>
<dbReference type="Proteomes" id="UP000642910">
    <property type="component" value="Unassembled WGS sequence"/>
</dbReference>
<dbReference type="RefSeq" id="WP_067850983.1">
    <property type="nucleotide sequence ID" value="NZ_JADPKZ010000036.1"/>
</dbReference>
<feature type="compositionally biased region" description="Low complexity" evidence="1">
    <location>
        <begin position="44"/>
        <end position="59"/>
    </location>
</feature>
<proteinExistence type="predicted"/>
<keyword evidence="2" id="KW-0732">Signal</keyword>
<sequence length="498" mass="54864">MKGKISMMSAALCLAAVGVTGCGVTGGPEAKGAADVAVRALTNQTQTSPTSASTPAGGSNVTSETGGGPAGNPAVPSQPYPVVNTHVAPKVYGMRKFPYPYDAMLAISSDADSETLRKFNLIHEFINTTQMTPLGKGLGLDFADSFFMYNGDNLPGYVDINHEPMSDELSWFKGVSNQPYAAAILNHYIHVGWIDTMHTFGDFSQRNPNDTLFSRKLAVQAIDALKADGDDLTVWTDHGNKSNVDNFGDYGKSPFYNYQQGANPWSKYYHTDITIPYGIRFVWPDGASDQFGMSSMIYPLKLPDGREVWGFWRYTSEGFNAKGDPEWNWTPFGLNEQLSPAHLEEIEAHHDYSIVAQHLCGTTYPGVLPQPAVEALRRLAQQYYEGKILVTRTSRLLNYNVVQQYVSYRVTYEQGKAYIHILAILDPVFGAYVPTLNDVRGLTFYTSNPAETVIEIRNTPVPANLIQENRSDGVAPSIGIKWWPVDTTNYAETAPGIY</sequence>
<evidence type="ECO:0000313" key="3">
    <source>
        <dbReference type="EMBL" id="MBF8377362.1"/>
    </source>
</evidence>
<feature type="region of interest" description="Disordered" evidence="1">
    <location>
        <begin position="43"/>
        <end position="79"/>
    </location>
</feature>